<evidence type="ECO:0000259" key="4">
    <source>
        <dbReference type="Pfam" id="PF25800"/>
    </source>
</evidence>
<evidence type="ECO:0000256" key="2">
    <source>
        <dbReference type="SAM" id="MobiDB-lite"/>
    </source>
</evidence>
<keyword evidence="6" id="KW-1185">Reference proteome</keyword>
<gene>
    <name evidence="5" type="ORF">HOP53_06220</name>
</gene>
<proteinExistence type="predicted"/>
<feature type="coiled-coil region" evidence="1">
    <location>
        <begin position="380"/>
        <end position="421"/>
    </location>
</feature>
<dbReference type="NCBIfam" id="TIGR03505">
    <property type="entry name" value="FimV_core"/>
    <property type="match status" value="1"/>
</dbReference>
<feature type="compositionally biased region" description="Low complexity" evidence="2">
    <location>
        <begin position="727"/>
        <end position="737"/>
    </location>
</feature>
<feature type="compositionally biased region" description="Acidic residues" evidence="2">
    <location>
        <begin position="662"/>
        <end position="672"/>
    </location>
</feature>
<organism evidence="5 6">
    <name type="scientific">Billgrantia ethanolica</name>
    <dbReference type="NCBI Taxonomy" id="2733486"/>
    <lineage>
        <taxon>Bacteria</taxon>
        <taxon>Pseudomonadati</taxon>
        <taxon>Pseudomonadota</taxon>
        <taxon>Gammaproteobacteria</taxon>
        <taxon>Oceanospirillales</taxon>
        <taxon>Halomonadaceae</taxon>
        <taxon>Billgrantia</taxon>
    </lineage>
</organism>
<dbReference type="InterPro" id="IPR011990">
    <property type="entry name" value="TPR-like_helical_dom_sf"/>
</dbReference>
<dbReference type="SUPFAM" id="SSF48452">
    <property type="entry name" value="TPR-like"/>
    <property type="match status" value="1"/>
</dbReference>
<feature type="domain" description="FimV N-terminal" evidence="4">
    <location>
        <begin position="23"/>
        <end position="129"/>
    </location>
</feature>
<sequence length="870" mass="92875">MRRKLSLAVLLSLSAVSPPALALGVGEVDVRSTLNAPLRAVIPLTDTAGLDPERLRVSVAGPREFESAGLSRTPLAASVRADVEVRQGHWVVTLASERAVREPWMDLLLRFDWPSGTQLREVTLLLDPPDYDSMPVLVSGSSRRSQSVAQVAERVEQPAAEPAFRPSASLAGQPMTAGTAWVGSGDTLWSVAGRLRPDSGISMNQMMVALVEANPDVFPSGNINAMRAGHSLVVPSREAIAARTGAQADHIVQAMNQAWASRGSGAPARVPLGPSAPAAESVQVAIAATEAAERVATAEPVPAPPALADTAKPAAETGDTADASPRLTLLSDEELAAEATRQGPDASGQTLDGDVLSALGGGELALEQGEPRLALLEQRWQESHAALEEVQAERDALQQELGELRDEVETMREQLAALLADGRADTGTGIGSVVVQPEGQAADTPWWGAVHPAAIDRNLLLGGAGLAALLGLWLWVRRRQRHTAAGTASVSMPSMVHGMPPYDVASPPSPAATMMPPLAAGMSVGDAEPQEQETQRPAMPQAEAISEADIFMAYGRYDQARELLEASLARDPERHDQRLKLINVHVEQGDWQAAEEEMQVLAETGDSALLAEAARLMARRHAENDRTADVGETDGPTVAEPHEHRHADTFAEEGPNLQPSGDGDDAPADSDEMAVEGLCSPFAEDRATAEGAAATGTASDDSPAEEPPVTMPEEEVAEQEVSEEEVPPVSSSQQSAPIEWDVIDYRPPRLDPEPTPRQETPMQPSIEFPRVDAIGDLPSSSRSELSPGEKPSLDVGEQWEVEEVAFPPLDRDNGATPDDSTQWKELSEARRMLEHGELERARPLLQRLSQGAESPRLREEVEALITHYRL</sequence>
<evidence type="ECO:0000256" key="1">
    <source>
        <dbReference type="SAM" id="Coils"/>
    </source>
</evidence>
<feature type="region of interest" description="Disordered" evidence="2">
    <location>
        <begin position="295"/>
        <end position="327"/>
    </location>
</feature>
<dbReference type="EMBL" id="JABFTX010000001">
    <property type="protein sequence ID" value="MCE8002429.1"/>
    <property type="molecule type" value="Genomic_DNA"/>
</dbReference>
<feature type="chain" id="PRO_5045365686" evidence="3">
    <location>
        <begin position="23"/>
        <end position="870"/>
    </location>
</feature>
<feature type="region of interest" description="Disordered" evidence="2">
    <location>
        <begin position="685"/>
        <end position="797"/>
    </location>
</feature>
<dbReference type="Pfam" id="PF14559">
    <property type="entry name" value="TPR_19"/>
    <property type="match status" value="1"/>
</dbReference>
<feature type="compositionally biased region" description="Basic and acidic residues" evidence="2">
    <location>
        <begin position="620"/>
        <end position="629"/>
    </location>
</feature>
<protein>
    <submittedName>
        <fullName evidence="5">Tetratricopeptide repeat protein</fullName>
    </submittedName>
</protein>
<evidence type="ECO:0000313" key="6">
    <source>
        <dbReference type="Proteomes" id="UP001320168"/>
    </source>
</evidence>
<evidence type="ECO:0000256" key="3">
    <source>
        <dbReference type="SAM" id="SignalP"/>
    </source>
</evidence>
<accession>A0ABS9A0R9</accession>
<dbReference type="Proteomes" id="UP001320168">
    <property type="component" value="Unassembled WGS sequence"/>
</dbReference>
<feature type="compositionally biased region" description="Basic and acidic residues" evidence="2">
    <location>
        <begin position="743"/>
        <end position="756"/>
    </location>
</feature>
<dbReference type="InterPro" id="IPR057840">
    <property type="entry name" value="FimV_N"/>
</dbReference>
<feature type="region of interest" description="Disordered" evidence="2">
    <location>
        <begin position="620"/>
        <end position="672"/>
    </location>
</feature>
<name>A0ABS9A0R9_9GAMM</name>
<feature type="signal peptide" evidence="3">
    <location>
        <begin position="1"/>
        <end position="22"/>
    </location>
</feature>
<evidence type="ECO:0000313" key="5">
    <source>
        <dbReference type="EMBL" id="MCE8002429.1"/>
    </source>
</evidence>
<feature type="compositionally biased region" description="Basic and acidic residues" evidence="2">
    <location>
        <begin position="640"/>
        <end position="649"/>
    </location>
</feature>
<dbReference type="Gene3D" id="1.25.40.10">
    <property type="entry name" value="Tetratricopeptide repeat domain"/>
    <property type="match status" value="1"/>
</dbReference>
<feature type="compositionally biased region" description="Acidic residues" evidence="2">
    <location>
        <begin position="712"/>
        <end position="726"/>
    </location>
</feature>
<dbReference type="Pfam" id="PF25800">
    <property type="entry name" value="FimV_N"/>
    <property type="match status" value="1"/>
</dbReference>
<feature type="compositionally biased region" description="Low complexity" evidence="2">
    <location>
        <begin position="689"/>
        <end position="701"/>
    </location>
</feature>
<comment type="caution">
    <text evidence="5">The sequence shown here is derived from an EMBL/GenBank/DDBJ whole genome shotgun (WGS) entry which is preliminary data.</text>
</comment>
<dbReference type="InterPro" id="IPR020012">
    <property type="entry name" value="LysM_FimV"/>
</dbReference>
<dbReference type="RefSeq" id="WP_234269208.1">
    <property type="nucleotide sequence ID" value="NZ_JABFTX010000001.1"/>
</dbReference>
<keyword evidence="3" id="KW-0732">Signal</keyword>
<reference evidence="5 6" key="1">
    <citation type="journal article" date="2021" name="Front. Microbiol.">
        <title>Aerobic Denitrification and Heterotrophic Sulfur Oxidation in the Genus Halomonas Revealed by Six Novel Species Characterizations and Genome-Based Analysis.</title>
        <authorList>
            <person name="Wang L."/>
            <person name="Shao Z."/>
        </authorList>
    </citation>
    <scope>NUCLEOTIDE SEQUENCE [LARGE SCALE GENOMIC DNA]</scope>
    <source>
        <strain evidence="5 6">MCCC 1A11081</strain>
    </source>
</reference>
<keyword evidence="1" id="KW-0175">Coiled coil</keyword>